<keyword evidence="5" id="KW-0479">Metal-binding</keyword>
<dbReference type="SUPFAM" id="SSF81891">
    <property type="entry name" value="Poly A polymerase C-terminal region-like"/>
    <property type="match status" value="1"/>
</dbReference>
<dbReference type="Proteomes" id="UP000215459">
    <property type="component" value="Unassembled WGS sequence"/>
</dbReference>
<reference evidence="13 14" key="1">
    <citation type="submission" date="2017-07" db="EMBL/GenBank/DDBJ databases">
        <title>The genome sequence of Paludifilum halophilum highlights mechanisms for microbial adaptation to high salt environemnts.</title>
        <authorList>
            <person name="Belbahri L."/>
        </authorList>
    </citation>
    <scope>NUCLEOTIDE SEQUENCE [LARGE SCALE GENOMIC DNA]</scope>
    <source>
        <strain evidence="13 14">DSM 102817</strain>
    </source>
</reference>
<gene>
    <name evidence="13" type="ORF">CHM34_01410</name>
</gene>
<dbReference type="GO" id="GO:0000166">
    <property type="term" value="F:nucleotide binding"/>
    <property type="evidence" value="ECO:0007669"/>
    <property type="project" value="UniProtKB-KW"/>
</dbReference>
<evidence type="ECO:0000313" key="13">
    <source>
        <dbReference type="EMBL" id="OYD09688.1"/>
    </source>
</evidence>
<dbReference type="RefSeq" id="WP_094262788.1">
    <property type="nucleotide sequence ID" value="NZ_NOWF01000001.1"/>
</dbReference>
<evidence type="ECO:0000259" key="10">
    <source>
        <dbReference type="Pfam" id="PF01743"/>
    </source>
</evidence>
<evidence type="ECO:0000256" key="9">
    <source>
        <dbReference type="RuleBase" id="RU003953"/>
    </source>
</evidence>
<evidence type="ECO:0000256" key="5">
    <source>
        <dbReference type="ARBA" id="ARBA00022723"/>
    </source>
</evidence>
<accession>A0A235BBJ8</accession>
<dbReference type="Pfam" id="PF01743">
    <property type="entry name" value="PolyA_pol"/>
    <property type="match status" value="1"/>
</dbReference>
<comment type="caution">
    <text evidence="13">The sequence shown here is derived from an EMBL/GenBank/DDBJ whole genome shotgun (WGS) entry which is preliminary data.</text>
</comment>
<evidence type="ECO:0000256" key="7">
    <source>
        <dbReference type="ARBA" id="ARBA00022842"/>
    </source>
</evidence>
<comment type="cofactor">
    <cofactor evidence="1">
        <name>Mg(2+)</name>
        <dbReference type="ChEBI" id="CHEBI:18420"/>
    </cofactor>
</comment>
<dbReference type="GO" id="GO:0000049">
    <property type="term" value="F:tRNA binding"/>
    <property type="evidence" value="ECO:0007669"/>
    <property type="project" value="TreeGrafter"/>
</dbReference>
<feature type="domain" description="Poly A polymerase head" evidence="10">
    <location>
        <begin position="24"/>
        <end position="144"/>
    </location>
</feature>
<dbReference type="GO" id="GO:0046872">
    <property type="term" value="F:metal ion binding"/>
    <property type="evidence" value="ECO:0007669"/>
    <property type="project" value="UniProtKB-KW"/>
</dbReference>
<keyword evidence="7" id="KW-0460">Magnesium</keyword>
<dbReference type="NCBIfam" id="NF009814">
    <property type="entry name" value="PRK13299.1"/>
    <property type="match status" value="1"/>
</dbReference>
<name>A0A235BBJ8_9BACL</name>
<dbReference type="Pfam" id="PF13735">
    <property type="entry name" value="tRNA_NucTran2_2"/>
    <property type="match status" value="1"/>
</dbReference>
<proteinExistence type="inferred from homology"/>
<evidence type="ECO:0000256" key="2">
    <source>
        <dbReference type="ARBA" id="ARBA00022679"/>
    </source>
</evidence>
<organism evidence="13 14">
    <name type="scientific">Paludifilum halophilum</name>
    <dbReference type="NCBI Taxonomy" id="1642702"/>
    <lineage>
        <taxon>Bacteria</taxon>
        <taxon>Bacillati</taxon>
        <taxon>Bacillota</taxon>
        <taxon>Bacilli</taxon>
        <taxon>Bacillales</taxon>
        <taxon>Thermoactinomycetaceae</taxon>
        <taxon>Paludifilum</taxon>
    </lineage>
</organism>
<dbReference type="AlphaFoldDB" id="A0A235BBJ8"/>
<comment type="similarity">
    <text evidence="9">Belongs to the tRNA nucleotidyltransferase/poly(A) polymerase family.</text>
</comment>
<dbReference type="Gene3D" id="1.10.3090.10">
    <property type="entry name" value="cca-adding enzyme, domain 2"/>
    <property type="match status" value="1"/>
</dbReference>
<dbReference type="InterPro" id="IPR032828">
    <property type="entry name" value="PolyA_RNA-bd"/>
</dbReference>
<evidence type="ECO:0000256" key="1">
    <source>
        <dbReference type="ARBA" id="ARBA00001946"/>
    </source>
</evidence>
<dbReference type="CDD" id="cd05398">
    <property type="entry name" value="NT_ClassII-CCAase"/>
    <property type="match status" value="1"/>
</dbReference>
<dbReference type="PANTHER" id="PTHR46173">
    <property type="entry name" value="CCA TRNA NUCLEOTIDYLTRANSFERASE 1, MITOCHONDRIAL"/>
    <property type="match status" value="1"/>
</dbReference>
<dbReference type="Pfam" id="PF12627">
    <property type="entry name" value="PolyA_pol_RNAbd"/>
    <property type="match status" value="1"/>
</dbReference>
<dbReference type="GO" id="GO:0016779">
    <property type="term" value="F:nucleotidyltransferase activity"/>
    <property type="evidence" value="ECO:0007669"/>
    <property type="project" value="UniProtKB-KW"/>
</dbReference>
<keyword evidence="4" id="KW-0548">Nucleotidyltransferase</keyword>
<dbReference type="InterPro" id="IPR002646">
    <property type="entry name" value="PolA_pol_head_dom"/>
</dbReference>
<keyword evidence="6" id="KW-0547">Nucleotide-binding</keyword>
<dbReference type="EMBL" id="NOWF01000001">
    <property type="protein sequence ID" value="OYD09688.1"/>
    <property type="molecule type" value="Genomic_DNA"/>
</dbReference>
<feature type="domain" description="tRNA nucleotidyltransferase/poly(A) polymerase RNA and SrmB- binding" evidence="11">
    <location>
        <begin position="171"/>
        <end position="228"/>
    </location>
</feature>
<protein>
    <submittedName>
        <fullName evidence="13">CCA tRNA nucleotidyltransferase</fullName>
    </submittedName>
</protein>
<feature type="domain" description="CCA-adding enzyme C-terminal" evidence="12">
    <location>
        <begin position="252"/>
        <end position="401"/>
    </location>
</feature>
<keyword evidence="2 9" id="KW-0808">Transferase</keyword>
<dbReference type="InterPro" id="IPR032810">
    <property type="entry name" value="CCA-adding_enz_C"/>
</dbReference>
<dbReference type="InterPro" id="IPR043519">
    <property type="entry name" value="NT_sf"/>
</dbReference>
<dbReference type="InterPro" id="IPR050264">
    <property type="entry name" value="Bact_CCA-adding_enz_type3_sf"/>
</dbReference>
<evidence type="ECO:0000259" key="12">
    <source>
        <dbReference type="Pfam" id="PF13735"/>
    </source>
</evidence>
<sequence length="412" mass="46760">MDGIGAYEAADRVLHRLEQAGYQAFLVGGCVRDRLLGREPADYDVATDAVPQAVQALFARTAATGWKHGTVTVLHGEQGTEVTTFRKEEGYTDFRRPDRVVYVKDLRTDLSRRDFTMNAMAEDRRGRLYDPFEGERDLAVGRIRTVGPAPRRFREDALRAVRAARFVAQLGFDIEAETEAALSAVQPLLRKLSVERVTAEIEKMWETSAPSSAFAILWRRCLLHGLPPFYRWEFLPRKPIFPLKCLDEGATPEERWALLLFQCGVKPEEVIRKLREFRLPGRTVSEAGAICRTAADWPPFLPEERGKRLILDRGEETVRKAGRVARWIHGWTEEEQRTVDDRLRRWADEMPVKELEDLQLDGGALIRAMGRSPGPWVGRVLRRLLVKAALGKVSNESGQLLREGCRIGKSDT</sequence>
<dbReference type="Gene3D" id="3.30.460.10">
    <property type="entry name" value="Beta Polymerase, domain 2"/>
    <property type="match status" value="1"/>
</dbReference>
<evidence type="ECO:0000256" key="6">
    <source>
        <dbReference type="ARBA" id="ARBA00022741"/>
    </source>
</evidence>
<dbReference type="GO" id="GO:0008033">
    <property type="term" value="P:tRNA processing"/>
    <property type="evidence" value="ECO:0007669"/>
    <property type="project" value="UniProtKB-KW"/>
</dbReference>
<keyword evidence="14" id="KW-1185">Reference proteome</keyword>
<dbReference type="PANTHER" id="PTHR46173:SF1">
    <property type="entry name" value="CCA TRNA NUCLEOTIDYLTRANSFERASE 1, MITOCHONDRIAL"/>
    <property type="match status" value="1"/>
</dbReference>
<evidence type="ECO:0000256" key="4">
    <source>
        <dbReference type="ARBA" id="ARBA00022695"/>
    </source>
</evidence>
<dbReference type="OrthoDB" id="9805698at2"/>
<dbReference type="Gene3D" id="1.10.246.80">
    <property type="match status" value="1"/>
</dbReference>
<keyword evidence="8 9" id="KW-0694">RNA-binding</keyword>
<evidence type="ECO:0000259" key="11">
    <source>
        <dbReference type="Pfam" id="PF12627"/>
    </source>
</evidence>
<evidence type="ECO:0000313" key="14">
    <source>
        <dbReference type="Proteomes" id="UP000215459"/>
    </source>
</evidence>
<keyword evidence="3" id="KW-0819">tRNA processing</keyword>
<evidence type="ECO:0000256" key="8">
    <source>
        <dbReference type="ARBA" id="ARBA00022884"/>
    </source>
</evidence>
<evidence type="ECO:0000256" key="3">
    <source>
        <dbReference type="ARBA" id="ARBA00022694"/>
    </source>
</evidence>
<dbReference type="SUPFAM" id="SSF81301">
    <property type="entry name" value="Nucleotidyltransferase"/>
    <property type="match status" value="1"/>
</dbReference>